<keyword evidence="1" id="KW-1133">Transmembrane helix</keyword>
<gene>
    <name evidence="2" type="ORF">LKE05_01875</name>
</gene>
<reference evidence="2 3" key="1">
    <citation type="submission" date="2021-10" db="EMBL/GenBank/DDBJ databases">
        <title>Anaerobic single-cell dispensing facilitates the cultivation of human gut bacteria.</title>
        <authorList>
            <person name="Afrizal A."/>
        </authorList>
    </citation>
    <scope>NUCLEOTIDE SEQUENCE [LARGE SCALE GENOMIC DNA]</scope>
    <source>
        <strain evidence="2 3">CLA-AA-H232</strain>
    </source>
</reference>
<keyword evidence="1" id="KW-0812">Transmembrane</keyword>
<protein>
    <submittedName>
        <fullName evidence="2">Uncharacterized protein</fullName>
    </submittedName>
</protein>
<organism evidence="2 3">
    <name type="scientific">Hominilimicola fabiformis</name>
    <dbReference type="NCBI Taxonomy" id="2885356"/>
    <lineage>
        <taxon>Bacteria</taxon>
        <taxon>Bacillati</taxon>
        <taxon>Bacillota</taxon>
        <taxon>Clostridia</taxon>
        <taxon>Eubacteriales</taxon>
        <taxon>Oscillospiraceae</taxon>
        <taxon>Hominilimicola</taxon>
    </lineage>
</organism>
<sequence length="243" mass="29404">MTKEEFIKHLLKAKVVLEKLAKKQDVYDEIEERMYEEYRKEENIRNETKRKWINFLRIIGIASACLSLYFFFKDKMILAILSFIVMGVMLVAFSVLSQNTKNGRVNEEYYNQKILPIEKELKQQEKVIEDFIKSEEMRNLSDIIPQKYLNLKAVLFLLEVLQTGRADSSKEAYNLYEEELHREKMQEMQEEQLDYARQTLHEQKNQTKLQKKQYEVQKRISRQVSYGNYINTKNYYHNRWGRK</sequence>
<dbReference type="RefSeq" id="WP_308455754.1">
    <property type="nucleotide sequence ID" value="NZ_JAJEQM010000002.1"/>
</dbReference>
<dbReference type="EMBL" id="JAJEQM010000002">
    <property type="protein sequence ID" value="MCC2209543.1"/>
    <property type="molecule type" value="Genomic_DNA"/>
</dbReference>
<evidence type="ECO:0000256" key="1">
    <source>
        <dbReference type="SAM" id="Phobius"/>
    </source>
</evidence>
<proteinExistence type="predicted"/>
<accession>A0AAE3J885</accession>
<evidence type="ECO:0000313" key="2">
    <source>
        <dbReference type="EMBL" id="MCC2209543.1"/>
    </source>
</evidence>
<dbReference type="Proteomes" id="UP001198242">
    <property type="component" value="Unassembled WGS sequence"/>
</dbReference>
<name>A0AAE3J885_9FIRM</name>
<comment type="caution">
    <text evidence="2">The sequence shown here is derived from an EMBL/GenBank/DDBJ whole genome shotgun (WGS) entry which is preliminary data.</text>
</comment>
<feature type="transmembrane region" description="Helical" evidence="1">
    <location>
        <begin position="77"/>
        <end position="96"/>
    </location>
</feature>
<keyword evidence="3" id="KW-1185">Reference proteome</keyword>
<feature type="transmembrane region" description="Helical" evidence="1">
    <location>
        <begin position="52"/>
        <end position="71"/>
    </location>
</feature>
<dbReference type="AlphaFoldDB" id="A0AAE3J885"/>
<evidence type="ECO:0000313" key="3">
    <source>
        <dbReference type="Proteomes" id="UP001198242"/>
    </source>
</evidence>
<keyword evidence="1" id="KW-0472">Membrane</keyword>